<feature type="compositionally biased region" description="Basic and acidic residues" evidence="1">
    <location>
        <begin position="289"/>
        <end position="301"/>
    </location>
</feature>
<feature type="compositionally biased region" description="Basic residues" evidence="1">
    <location>
        <begin position="278"/>
        <end position="288"/>
    </location>
</feature>
<sequence length="443" mass="50591">MHPSPLHVSPPGSNSSARVKGRPHTLESRQKISAANRGKVPWNKGRSMSQETKDKIRQGVLRRLDEKERLNPKTPDLNKKESTRKRGDPLSDEIRAKISETMKKKWANSTYAEERKKAREALYESAIINATQADGSVDYSKVNVIGMAGRKHSKETREKISQTLKARWETEDGFRDRMVTMMKMARGNEEGKVPEETRKKISQKLKKRWREEEGFRDRMMLGIKTRALASSPRAEEHRKRISDAIKAKWTEDDYRKRATDGINRSLKERAAKGTLKNRGSKKNTSNKKSLKEKTKSVKEEEVNVANKQEISFVKEDVKSMKTKTKLPAKEDETETIKHAKKATKSVERGMQPPSSTLVTAQRPKQQEEEEVVIDMTEVGFEDEPKEAHLHTNLSDMAALKQERYSELSRDVWNLLYGDDDEFVDDDDADGSLYATTAATRGGY</sequence>
<feature type="domain" description="Nuclease associated modular" evidence="2">
    <location>
        <begin position="44"/>
        <end position="60"/>
    </location>
</feature>
<accession>A0A9W7GNL3</accession>
<feature type="compositionally biased region" description="Basic and acidic residues" evidence="1">
    <location>
        <begin position="327"/>
        <end position="337"/>
    </location>
</feature>
<evidence type="ECO:0000313" key="3">
    <source>
        <dbReference type="EMBL" id="GMI48967.1"/>
    </source>
</evidence>
<keyword evidence="4" id="KW-1185">Reference proteome</keyword>
<dbReference type="OrthoDB" id="6013at2759"/>
<proteinExistence type="predicted"/>
<feature type="domain" description="Nuclease associated modular" evidence="2">
    <location>
        <begin position="20"/>
        <end position="36"/>
    </location>
</feature>
<feature type="compositionally biased region" description="Basic and acidic residues" evidence="1">
    <location>
        <begin position="260"/>
        <end position="271"/>
    </location>
</feature>
<feature type="domain" description="Nuclease associated modular" evidence="2">
    <location>
        <begin position="148"/>
        <end position="164"/>
    </location>
</feature>
<feature type="region of interest" description="Disordered" evidence="1">
    <location>
        <begin position="323"/>
        <end position="367"/>
    </location>
</feature>
<evidence type="ECO:0000256" key="1">
    <source>
        <dbReference type="SAM" id="MobiDB-lite"/>
    </source>
</evidence>
<dbReference type="AlphaFoldDB" id="A0A9W7GNL3"/>
<dbReference type="EMBL" id="BRYA01000450">
    <property type="protein sequence ID" value="GMI48967.1"/>
    <property type="molecule type" value="Genomic_DNA"/>
</dbReference>
<dbReference type="PANTHER" id="PTHR34199:SF2">
    <property type="entry name" value="NUMOD3 MOTIF FAMILY PROTEIN, EXPRESSED"/>
    <property type="match status" value="1"/>
</dbReference>
<organism evidence="3 4">
    <name type="scientific">Triparma columacea</name>
    <dbReference type="NCBI Taxonomy" id="722753"/>
    <lineage>
        <taxon>Eukaryota</taxon>
        <taxon>Sar</taxon>
        <taxon>Stramenopiles</taxon>
        <taxon>Ochrophyta</taxon>
        <taxon>Bolidophyceae</taxon>
        <taxon>Parmales</taxon>
        <taxon>Triparmaceae</taxon>
        <taxon>Triparma</taxon>
    </lineage>
</organism>
<dbReference type="PANTHER" id="PTHR34199">
    <property type="entry name" value="NUMOD3 MOTIF FAMILY PROTEIN, EXPRESSED"/>
    <property type="match status" value="1"/>
</dbReference>
<feature type="domain" description="Nuclease associated modular" evidence="2">
    <location>
        <begin position="189"/>
        <end position="205"/>
    </location>
</feature>
<evidence type="ECO:0000313" key="4">
    <source>
        <dbReference type="Proteomes" id="UP001165065"/>
    </source>
</evidence>
<feature type="domain" description="Nuclease associated modular" evidence="2">
    <location>
        <begin position="86"/>
        <end position="102"/>
    </location>
</feature>
<name>A0A9W7GNL3_9STRA</name>
<reference evidence="4" key="1">
    <citation type="journal article" date="2023" name="Commun. Biol.">
        <title>Genome analysis of Parmales, the sister group of diatoms, reveals the evolutionary specialization of diatoms from phago-mixotrophs to photoautotrophs.</title>
        <authorList>
            <person name="Ban H."/>
            <person name="Sato S."/>
            <person name="Yoshikawa S."/>
            <person name="Yamada K."/>
            <person name="Nakamura Y."/>
            <person name="Ichinomiya M."/>
            <person name="Sato N."/>
            <person name="Blanc-Mathieu R."/>
            <person name="Endo H."/>
            <person name="Kuwata A."/>
            <person name="Ogata H."/>
        </authorList>
    </citation>
    <scope>NUCLEOTIDE SEQUENCE [LARGE SCALE GENOMIC DNA]</scope>
</reference>
<dbReference type="InterPro" id="IPR003611">
    <property type="entry name" value="NUMOD3"/>
</dbReference>
<dbReference type="GO" id="GO:0003677">
    <property type="term" value="F:DNA binding"/>
    <property type="evidence" value="ECO:0007669"/>
    <property type="project" value="InterPro"/>
</dbReference>
<feature type="compositionally biased region" description="Basic and acidic residues" evidence="1">
    <location>
        <begin position="51"/>
        <end position="93"/>
    </location>
</feature>
<evidence type="ECO:0000259" key="2">
    <source>
        <dbReference type="SMART" id="SM00496"/>
    </source>
</evidence>
<dbReference type="SMART" id="SM00496">
    <property type="entry name" value="IENR2"/>
    <property type="match status" value="5"/>
</dbReference>
<feature type="compositionally biased region" description="Polar residues" evidence="1">
    <location>
        <begin position="352"/>
        <end position="363"/>
    </location>
</feature>
<feature type="region of interest" description="Disordered" evidence="1">
    <location>
        <begin position="1"/>
        <end position="93"/>
    </location>
</feature>
<gene>
    <name evidence="3" type="ORF">TrCOL_g13348</name>
</gene>
<dbReference type="Pfam" id="PF07460">
    <property type="entry name" value="NUMOD3"/>
    <property type="match status" value="2"/>
</dbReference>
<comment type="caution">
    <text evidence="3">The sequence shown here is derived from an EMBL/GenBank/DDBJ whole genome shotgun (WGS) entry which is preliminary data.</text>
</comment>
<feature type="region of interest" description="Disordered" evidence="1">
    <location>
        <begin position="260"/>
        <end position="302"/>
    </location>
</feature>
<protein>
    <recommendedName>
        <fullName evidence="2">Nuclease associated modular domain-containing protein</fullName>
    </recommendedName>
</protein>
<dbReference type="Proteomes" id="UP001165065">
    <property type="component" value="Unassembled WGS sequence"/>
</dbReference>